<keyword evidence="3" id="KW-0472">Membrane</keyword>
<dbReference type="Gene3D" id="2.60.40.10">
    <property type="entry name" value="Immunoglobulins"/>
    <property type="match status" value="1"/>
</dbReference>
<dbReference type="SUPFAM" id="SSF48726">
    <property type="entry name" value="Immunoglobulin"/>
    <property type="match status" value="1"/>
</dbReference>
<dbReference type="Proteomes" id="UP000472276">
    <property type="component" value="Unassembled WGS sequence"/>
</dbReference>
<dbReference type="InterPro" id="IPR013783">
    <property type="entry name" value="Ig-like_fold"/>
</dbReference>
<dbReference type="KEGG" id="oau:120438972"/>
<keyword evidence="3" id="KW-1133">Transmembrane helix</keyword>
<dbReference type="PANTHER" id="PTHR11481">
    <property type="entry name" value="IMMUNOGLOBULIN FC RECEPTOR"/>
    <property type="match status" value="1"/>
</dbReference>
<dbReference type="GO" id="GO:0006955">
    <property type="term" value="P:immune response"/>
    <property type="evidence" value="ECO:0007669"/>
    <property type="project" value="TreeGrafter"/>
</dbReference>
<evidence type="ECO:0000256" key="1">
    <source>
        <dbReference type="ARBA" id="ARBA00022729"/>
    </source>
</evidence>
<evidence type="ECO:0000313" key="5">
    <source>
        <dbReference type="Proteomes" id="UP000472276"/>
    </source>
</evidence>
<evidence type="ECO:0000313" key="4">
    <source>
        <dbReference type="Ensembl" id="ENSOABP00000063922.1"/>
    </source>
</evidence>
<protein>
    <recommendedName>
        <fullName evidence="6">Ig-like domain-containing protein</fullName>
    </recommendedName>
</protein>
<dbReference type="PANTHER" id="PTHR11481:SF64">
    <property type="entry name" value="FC RECEPTOR-LIKE PROTEIN 4"/>
    <property type="match status" value="1"/>
</dbReference>
<dbReference type="GO" id="GO:0004888">
    <property type="term" value="F:transmembrane signaling receptor activity"/>
    <property type="evidence" value="ECO:0007669"/>
    <property type="project" value="TreeGrafter"/>
</dbReference>
<dbReference type="GO" id="GO:0009897">
    <property type="term" value="C:external side of plasma membrane"/>
    <property type="evidence" value="ECO:0007669"/>
    <property type="project" value="TreeGrafter"/>
</dbReference>
<gene>
    <name evidence="4" type="primary">LOC120438972</name>
</gene>
<dbReference type="AlphaFoldDB" id="A0AAZ1X882"/>
<evidence type="ECO:0000256" key="3">
    <source>
        <dbReference type="SAM" id="Phobius"/>
    </source>
</evidence>
<reference evidence="5" key="1">
    <citation type="submission" date="2020-03" db="EMBL/GenBank/DDBJ databases">
        <title>Evolution of repeat sequences and sex chromosomes of tilapia species revealed by chromosome-level genomes.</title>
        <authorList>
            <person name="Xu L."/>
            <person name="Tao W."/>
            <person name="Wang D."/>
            <person name="Zhou Q."/>
        </authorList>
    </citation>
    <scope>NUCLEOTIDE SEQUENCE [LARGE SCALE GENOMIC DNA]</scope>
    <source>
        <strain evidence="5">Israel</strain>
    </source>
</reference>
<reference evidence="4" key="2">
    <citation type="submission" date="2025-08" db="UniProtKB">
        <authorList>
            <consortium name="Ensembl"/>
        </authorList>
    </citation>
    <scope>IDENTIFICATION</scope>
</reference>
<keyword evidence="5" id="KW-1185">Reference proteome</keyword>
<dbReference type="RefSeq" id="XP_039465524.1">
    <property type="nucleotide sequence ID" value="XM_039609590.1"/>
</dbReference>
<evidence type="ECO:0000256" key="2">
    <source>
        <dbReference type="ARBA" id="ARBA00023157"/>
    </source>
</evidence>
<dbReference type="GeneID" id="120438972"/>
<organism evidence="4 5">
    <name type="scientific">Oreochromis aureus</name>
    <name type="common">Israeli tilapia</name>
    <name type="synonym">Chromis aureus</name>
    <dbReference type="NCBI Taxonomy" id="47969"/>
    <lineage>
        <taxon>Eukaryota</taxon>
        <taxon>Metazoa</taxon>
        <taxon>Chordata</taxon>
        <taxon>Craniata</taxon>
        <taxon>Vertebrata</taxon>
        <taxon>Euteleostomi</taxon>
        <taxon>Actinopterygii</taxon>
        <taxon>Neopterygii</taxon>
        <taxon>Teleostei</taxon>
        <taxon>Neoteleostei</taxon>
        <taxon>Acanthomorphata</taxon>
        <taxon>Ovalentaria</taxon>
        <taxon>Cichlomorphae</taxon>
        <taxon>Cichliformes</taxon>
        <taxon>Cichlidae</taxon>
        <taxon>African cichlids</taxon>
        <taxon>Pseudocrenilabrinae</taxon>
        <taxon>Oreochromini</taxon>
        <taxon>Oreochromis</taxon>
    </lineage>
</organism>
<feature type="transmembrane region" description="Helical" evidence="3">
    <location>
        <begin position="143"/>
        <end position="166"/>
    </location>
</feature>
<dbReference type="GO" id="GO:0007166">
    <property type="term" value="P:cell surface receptor signaling pathway"/>
    <property type="evidence" value="ECO:0007669"/>
    <property type="project" value="TreeGrafter"/>
</dbReference>
<accession>A0AAZ1X882</accession>
<proteinExistence type="predicted"/>
<dbReference type="Ensembl" id="ENSOABT00000084347.1">
    <property type="protein sequence ID" value="ENSOABP00000063922.1"/>
    <property type="gene ID" value="ENSOABG00000033740.1"/>
</dbReference>
<keyword evidence="1" id="KW-0732">Signal</keyword>
<dbReference type="InterPro" id="IPR036179">
    <property type="entry name" value="Ig-like_dom_sf"/>
</dbReference>
<name>A0AAZ1X882_OREAU</name>
<evidence type="ECO:0008006" key="6">
    <source>
        <dbReference type="Google" id="ProtNLM"/>
    </source>
</evidence>
<dbReference type="InterPro" id="IPR050488">
    <property type="entry name" value="Ig_Fc_receptor"/>
</dbReference>
<sequence length="197" mass="21210">MKSCSNTNEKTATGSSCSIKNIYTDDSGEFICETEGGEKSNIINISVTAGSLILESPTVPVMEGEAVTLTCRNKTTSSSFTAEFYKDGLPISNSSTGYMDLTSARSQEVENHQRAGCLSLCHVSQAITQKLRQIPPQSLGCHIYLILQTVFTIMMVVLLLLLVGLLHCGEIRVATTSSPTCKCNFHDTGNNTDNDGN</sequence>
<reference evidence="4" key="3">
    <citation type="submission" date="2025-09" db="UniProtKB">
        <authorList>
            <consortium name="Ensembl"/>
        </authorList>
    </citation>
    <scope>IDENTIFICATION</scope>
</reference>
<keyword evidence="3" id="KW-0812">Transmembrane</keyword>
<keyword evidence="2" id="KW-1015">Disulfide bond</keyword>